<protein>
    <submittedName>
        <fullName evidence="1">Uncharacterized protein</fullName>
    </submittedName>
</protein>
<dbReference type="Proteomes" id="UP000198658">
    <property type="component" value="Unassembled WGS sequence"/>
</dbReference>
<evidence type="ECO:0000313" key="2">
    <source>
        <dbReference type="Proteomes" id="UP000198658"/>
    </source>
</evidence>
<gene>
    <name evidence="1" type="ORF">SAMN05216562_2230</name>
</gene>
<name>A0A1H3Z7R9_9GAMM</name>
<sequence length="62" mass="6947">MDAAESAQFLQIEIREETLIALLAQRRLRAEDLRGLTPLARRQLRRVLLQSLLSRAGPHAGG</sequence>
<dbReference type="EMBL" id="FNQO01000002">
    <property type="protein sequence ID" value="SEA19431.1"/>
    <property type="molecule type" value="Genomic_DNA"/>
</dbReference>
<dbReference type="RefSeq" id="WP_091388199.1">
    <property type="nucleotide sequence ID" value="NZ_FNQO01000002.1"/>
</dbReference>
<accession>A0A1H3Z7R9</accession>
<organism evidence="1 2">
    <name type="scientific">Microbulbifer marinus</name>
    <dbReference type="NCBI Taxonomy" id="658218"/>
    <lineage>
        <taxon>Bacteria</taxon>
        <taxon>Pseudomonadati</taxon>
        <taxon>Pseudomonadota</taxon>
        <taxon>Gammaproteobacteria</taxon>
        <taxon>Cellvibrionales</taxon>
        <taxon>Microbulbiferaceae</taxon>
        <taxon>Microbulbifer</taxon>
    </lineage>
</organism>
<evidence type="ECO:0000313" key="1">
    <source>
        <dbReference type="EMBL" id="SEA19431.1"/>
    </source>
</evidence>
<proteinExistence type="predicted"/>
<reference evidence="2" key="1">
    <citation type="submission" date="2016-10" db="EMBL/GenBank/DDBJ databases">
        <authorList>
            <person name="Varghese N."/>
            <person name="Submissions S."/>
        </authorList>
    </citation>
    <scope>NUCLEOTIDE SEQUENCE [LARGE SCALE GENOMIC DNA]</scope>
    <source>
        <strain evidence="2">CGMCC 1.10657</strain>
    </source>
</reference>
<dbReference type="AlphaFoldDB" id="A0A1H3Z7R9"/>
<keyword evidence="2" id="KW-1185">Reference proteome</keyword>